<dbReference type="Pfam" id="PF17815">
    <property type="entry name" value="PDZ_3"/>
    <property type="match status" value="1"/>
</dbReference>
<dbReference type="Pfam" id="PF13365">
    <property type="entry name" value="Trypsin_2"/>
    <property type="match status" value="1"/>
</dbReference>
<reference evidence="5 6" key="1">
    <citation type="journal article" date="2013" name="Front. Plant Sci.">
        <title>The Reference Genome of the Halophytic Plant Eutrema salsugineum.</title>
        <authorList>
            <person name="Yang R."/>
            <person name="Jarvis D.E."/>
            <person name="Chen H."/>
            <person name="Beilstein M.A."/>
            <person name="Grimwood J."/>
            <person name="Jenkins J."/>
            <person name="Shu S."/>
            <person name="Prochnik S."/>
            <person name="Xin M."/>
            <person name="Ma C."/>
            <person name="Schmutz J."/>
            <person name="Wing R.A."/>
            <person name="Mitchell-Olds T."/>
            <person name="Schumaker K.S."/>
            <person name="Wang X."/>
        </authorList>
    </citation>
    <scope>NUCLEOTIDE SEQUENCE [LARGE SCALE GENOMIC DNA]</scope>
</reference>
<evidence type="ECO:0000256" key="1">
    <source>
        <dbReference type="ARBA" id="ARBA00022670"/>
    </source>
</evidence>
<name>V4JU78_EUTSA</name>
<keyword evidence="6" id="KW-1185">Reference proteome</keyword>
<keyword evidence="1" id="KW-0645">Protease</keyword>
<dbReference type="Gene3D" id="2.40.10.120">
    <property type="match status" value="1"/>
</dbReference>
<proteinExistence type="predicted"/>
<dbReference type="OMA" id="DSYRPWQ"/>
<dbReference type="PANTHER" id="PTHR45980">
    <property type="match status" value="1"/>
</dbReference>
<dbReference type="SUPFAM" id="SSF50494">
    <property type="entry name" value="Trypsin-like serine proteases"/>
    <property type="match status" value="1"/>
</dbReference>
<dbReference type="Proteomes" id="UP000030689">
    <property type="component" value="Unassembled WGS sequence"/>
</dbReference>
<evidence type="ECO:0000259" key="4">
    <source>
        <dbReference type="Pfam" id="PF17815"/>
    </source>
</evidence>
<dbReference type="InterPro" id="IPR046449">
    <property type="entry name" value="DEGP_PDZ_sf"/>
</dbReference>
<dbReference type="InterPro" id="IPR009003">
    <property type="entry name" value="Peptidase_S1_PA"/>
</dbReference>
<keyword evidence="2" id="KW-0378">Hydrolase</keyword>
<dbReference type="Gramene" id="ESQ28920">
    <property type="protein sequence ID" value="ESQ28920"/>
    <property type="gene ID" value="EUTSA_v10023879mg"/>
</dbReference>
<evidence type="ECO:0000313" key="5">
    <source>
        <dbReference type="EMBL" id="ESQ28920.1"/>
    </source>
</evidence>
<dbReference type="GO" id="GO:0004252">
    <property type="term" value="F:serine-type endopeptidase activity"/>
    <property type="evidence" value="ECO:0007669"/>
    <property type="project" value="TreeGrafter"/>
</dbReference>
<dbReference type="AlphaFoldDB" id="V4JU78"/>
<dbReference type="Gene3D" id="3.20.190.20">
    <property type="match status" value="2"/>
</dbReference>
<dbReference type="GO" id="GO:0006508">
    <property type="term" value="P:proteolysis"/>
    <property type="evidence" value="ECO:0007669"/>
    <property type="project" value="UniProtKB-KW"/>
</dbReference>
<dbReference type="EMBL" id="KI517881">
    <property type="protein sequence ID" value="ESQ28920.1"/>
    <property type="molecule type" value="Genomic_DNA"/>
</dbReference>
<dbReference type="KEGG" id="eus:EUTSA_v10023879mg"/>
<feature type="domain" description="Protease Do-like PDZ" evidence="4">
    <location>
        <begin position="326"/>
        <end position="389"/>
    </location>
</feature>
<sequence>MVKVFAATTRHDSYRPWQNRETEEGTGSNNSTTIYKAKVTKISHECDLAILEVANEDFWEGMSALYFTADIPLVGEAVTVLGFPKGYESQVSKSGLVIGIQFKHYTHSQTEHLVILVDAHIISGHSGGPVVVQGKVIGVAFQSFDFDKVQVYISSVIPTCLVMQFLSSTEESQQLSALSSLGLTFTLNSKETGVVIDRISSLSGAHKIMYPFDIMLAIDNIAIGSDGRVPFRRDERIDFRYLVSLKKPCESLLIKFLRSGEVHECVVTLKPYNRPKYYIFGGLVFVPFSQSYMDDFVDQLPRDALFKTTVSEAKELEAGELVMLSRVYKVNGVKVKSLKHLVEIIEQCCMEYLTLDLQNGEVAEVHYTTAKEATSEIMEVYRIFYSKSKML</sequence>
<protein>
    <recommendedName>
        <fullName evidence="4">Protease Do-like PDZ domain-containing protein</fullName>
    </recommendedName>
</protein>
<gene>
    <name evidence="5" type="ORF">EUTSA_v10023879mg</name>
</gene>
<keyword evidence="3" id="KW-0720">Serine protease</keyword>
<evidence type="ECO:0000313" key="6">
    <source>
        <dbReference type="Proteomes" id="UP000030689"/>
    </source>
</evidence>
<evidence type="ECO:0000256" key="3">
    <source>
        <dbReference type="ARBA" id="ARBA00022825"/>
    </source>
</evidence>
<dbReference type="STRING" id="72664.V4JU78"/>
<dbReference type="PANTHER" id="PTHR45980:SF7">
    <property type="entry name" value="PROTEASE DO-LIKE 11, MITOCHONDRIAL-RELATED"/>
    <property type="match status" value="1"/>
</dbReference>
<organism evidence="5 6">
    <name type="scientific">Eutrema salsugineum</name>
    <name type="common">Saltwater cress</name>
    <name type="synonym">Sisymbrium salsugineum</name>
    <dbReference type="NCBI Taxonomy" id="72664"/>
    <lineage>
        <taxon>Eukaryota</taxon>
        <taxon>Viridiplantae</taxon>
        <taxon>Streptophyta</taxon>
        <taxon>Embryophyta</taxon>
        <taxon>Tracheophyta</taxon>
        <taxon>Spermatophyta</taxon>
        <taxon>Magnoliopsida</taxon>
        <taxon>eudicotyledons</taxon>
        <taxon>Gunneridae</taxon>
        <taxon>Pentapetalae</taxon>
        <taxon>rosids</taxon>
        <taxon>malvids</taxon>
        <taxon>Brassicales</taxon>
        <taxon>Brassicaceae</taxon>
        <taxon>Eutremeae</taxon>
        <taxon>Eutrema</taxon>
    </lineage>
</organism>
<accession>V4JU78</accession>
<evidence type="ECO:0000256" key="2">
    <source>
        <dbReference type="ARBA" id="ARBA00022801"/>
    </source>
</evidence>
<dbReference type="InterPro" id="IPR041517">
    <property type="entry name" value="DEGP_PDZ"/>
</dbReference>
<dbReference type="eggNOG" id="KOG1320">
    <property type="taxonomic scope" value="Eukaryota"/>
</dbReference>